<dbReference type="EMBL" id="PKMF04000366">
    <property type="protein sequence ID" value="KAK7835702.1"/>
    <property type="molecule type" value="Genomic_DNA"/>
</dbReference>
<comment type="caution">
    <text evidence="1">The sequence shown here is derived from an EMBL/GenBank/DDBJ whole genome shotgun (WGS) entry which is preliminary data.</text>
</comment>
<accession>A0AAW0K9D1</accession>
<protein>
    <submittedName>
        <fullName evidence="1">Uncharacterized protein</fullName>
    </submittedName>
</protein>
<evidence type="ECO:0000313" key="2">
    <source>
        <dbReference type="Proteomes" id="UP000237347"/>
    </source>
</evidence>
<evidence type="ECO:0000313" key="1">
    <source>
        <dbReference type="EMBL" id="KAK7835702.1"/>
    </source>
</evidence>
<proteinExistence type="predicted"/>
<organism evidence="1 2">
    <name type="scientific">Quercus suber</name>
    <name type="common">Cork oak</name>
    <dbReference type="NCBI Taxonomy" id="58331"/>
    <lineage>
        <taxon>Eukaryota</taxon>
        <taxon>Viridiplantae</taxon>
        <taxon>Streptophyta</taxon>
        <taxon>Embryophyta</taxon>
        <taxon>Tracheophyta</taxon>
        <taxon>Spermatophyta</taxon>
        <taxon>Magnoliopsida</taxon>
        <taxon>eudicotyledons</taxon>
        <taxon>Gunneridae</taxon>
        <taxon>Pentapetalae</taxon>
        <taxon>rosids</taxon>
        <taxon>fabids</taxon>
        <taxon>Fagales</taxon>
        <taxon>Fagaceae</taxon>
        <taxon>Quercus</taxon>
    </lineage>
</organism>
<keyword evidence="2" id="KW-1185">Reference proteome</keyword>
<gene>
    <name evidence="1" type="ORF">CFP56_023235</name>
</gene>
<name>A0AAW0K9D1_QUESU</name>
<dbReference type="Proteomes" id="UP000237347">
    <property type="component" value="Unassembled WGS sequence"/>
</dbReference>
<reference evidence="1 2" key="1">
    <citation type="journal article" date="2018" name="Sci. Data">
        <title>The draft genome sequence of cork oak.</title>
        <authorList>
            <person name="Ramos A.M."/>
            <person name="Usie A."/>
            <person name="Barbosa P."/>
            <person name="Barros P.M."/>
            <person name="Capote T."/>
            <person name="Chaves I."/>
            <person name="Simoes F."/>
            <person name="Abreu I."/>
            <person name="Carrasquinho I."/>
            <person name="Faro C."/>
            <person name="Guimaraes J.B."/>
            <person name="Mendonca D."/>
            <person name="Nobrega F."/>
            <person name="Rodrigues L."/>
            <person name="Saibo N.J.M."/>
            <person name="Varela M.C."/>
            <person name="Egas C."/>
            <person name="Matos J."/>
            <person name="Miguel C.M."/>
            <person name="Oliveira M.M."/>
            <person name="Ricardo C.P."/>
            <person name="Goncalves S."/>
        </authorList>
    </citation>
    <scope>NUCLEOTIDE SEQUENCE [LARGE SCALE GENOMIC DNA]</scope>
    <source>
        <strain evidence="2">cv. HL8</strain>
    </source>
</reference>
<dbReference type="AlphaFoldDB" id="A0AAW0K9D1"/>
<sequence length="95" mass="10588">MDLIKNKFSSATLLLPSEKCFLEKFVIKFQANVPQLLDVYQDTSLISHRLTSSLPLPGTIFYLVLDQKSNTAATTAANTTTQINNLTNDRAKEII</sequence>